<protein>
    <submittedName>
        <fullName evidence="5">Transcriptional regulator, AraC family</fullName>
    </submittedName>
</protein>
<evidence type="ECO:0000313" key="6">
    <source>
        <dbReference type="Proteomes" id="UP000018458"/>
    </source>
</evidence>
<dbReference type="PRINTS" id="PR00032">
    <property type="entry name" value="HTHARAC"/>
</dbReference>
<name>E8LIQ6_SUCHY</name>
<keyword evidence="2" id="KW-0238">DNA-binding</keyword>
<keyword evidence="6" id="KW-1185">Reference proteome</keyword>
<dbReference type="PROSITE" id="PS01124">
    <property type="entry name" value="HTH_ARAC_FAMILY_2"/>
    <property type="match status" value="1"/>
</dbReference>
<dbReference type="GO" id="GO:0003700">
    <property type="term" value="F:DNA-binding transcription factor activity"/>
    <property type="evidence" value="ECO:0007669"/>
    <property type="project" value="InterPro"/>
</dbReference>
<evidence type="ECO:0000313" key="5">
    <source>
        <dbReference type="EMBL" id="EFY07590.1"/>
    </source>
</evidence>
<dbReference type="EMBL" id="AEVO01000026">
    <property type="protein sequence ID" value="EFY07590.1"/>
    <property type="molecule type" value="Genomic_DNA"/>
</dbReference>
<dbReference type="OrthoDB" id="1050625at2"/>
<gene>
    <name evidence="5" type="ORF">HMPREF9444_00576</name>
</gene>
<dbReference type="Proteomes" id="UP000018458">
    <property type="component" value="Unassembled WGS sequence"/>
</dbReference>
<accession>E8LIQ6</accession>
<dbReference type="SMART" id="SM00342">
    <property type="entry name" value="HTH_ARAC"/>
    <property type="match status" value="1"/>
</dbReference>
<dbReference type="GO" id="GO:0043565">
    <property type="term" value="F:sequence-specific DNA binding"/>
    <property type="evidence" value="ECO:0007669"/>
    <property type="project" value="InterPro"/>
</dbReference>
<evidence type="ECO:0000256" key="1">
    <source>
        <dbReference type="ARBA" id="ARBA00023015"/>
    </source>
</evidence>
<evidence type="ECO:0000259" key="4">
    <source>
        <dbReference type="PROSITE" id="PS01124"/>
    </source>
</evidence>
<evidence type="ECO:0000256" key="2">
    <source>
        <dbReference type="ARBA" id="ARBA00023125"/>
    </source>
</evidence>
<keyword evidence="3" id="KW-0804">Transcription</keyword>
<dbReference type="SUPFAM" id="SSF46689">
    <property type="entry name" value="Homeodomain-like"/>
    <property type="match status" value="1"/>
</dbReference>
<dbReference type="Pfam" id="PF12833">
    <property type="entry name" value="HTH_18"/>
    <property type="match status" value="1"/>
</dbReference>
<comment type="caution">
    <text evidence="5">The sequence shown here is derived from an EMBL/GenBank/DDBJ whole genome shotgun (WGS) entry which is preliminary data.</text>
</comment>
<keyword evidence="1" id="KW-0805">Transcription regulation</keyword>
<reference evidence="5 6" key="1">
    <citation type="submission" date="2011-01" db="EMBL/GenBank/DDBJ databases">
        <authorList>
            <person name="Weinstock G."/>
            <person name="Sodergren E."/>
            <person name="Clifton S."/>
            <person name="Fulton L."/>
            <person name="Fulton B."/>
            <person name="Courtney L."/>
            <person name="Fronick C."/>
            <person name="Harrison M."/>
            <person name="Strong C."/>
            <person name="Farmer C."/>
            <person name="Delahaunty K."/>
            <person name="Markovic C."/>
            <person name="Hall O."/>
            <person name="Minx P."/>
            <person name="Tomlinson C."/>
            <person name="Mitreva M."/>
            <person name="Hou S."/>
            <person name="Chen J."/>
            <person name="Wollam A."/>
            <person name="Pepin K.H."/>
            <person name="Johnson M."/>
            <person name="Bhonagiri V."/>
            <person name="Zhang X."/>
            <person name="Suruliraj S."/>
            <person name="Warren W."/>
            <person name="Chinwalla A."/>
            <person name="Mardis E.R."/>
            <person name="Wilson R.K."/>
        </authorList>
    </citation>
    <scope>NUCLEOTIDE SEQUENCE [LARGE SCALE GENOMIC DNA]</scope>
    <source>
        <strain evidence="6">DSM 22608 / JCM 16073 / KCTC 15190 / YIT 12066</strain>
    </source>
</reference>
<dbReference type="HOGENOM" id="CLU_000445_88_2_6"/>
<evidence type="ECO:0000256" key="3">
    <source>
        <dbReference type="ARBA" id="ARBA00023163"/>
    </source>
</evidence>
<dbReference type="RefSeq" id="WP_009142794.1">
    <property type="nucleotide sequence ID" value="NZ_GL830964.1"/>
</dbReference>
<organism evidence="5 6">
    <name type="scientific">Succinatimonas hippei (strain DSM 22608 / JCM 16073 / KCTC 15190 / YIT 12066)</name>
    <dbReference type="NCBI Taxonomy" id="762983"/>
    <lineage>
        <taxon>Bacteria</taxon>
        <taxon>Pseudomonadati</taxon>
        <taxon>Pseudomonadota</taxon>
        <taxon>Gammaproteobacteria</taxon>
        <taxon>Aeromonadales</taxon>
        <taxon>Succinivibrionaceae</taxon>
        <taxon>Succinatimonas</taxon>
    </lineage>
</organism>
<feature type="domain" description="HTH araC/xylS-type" evidence="4">
    <location>
        <begin position="187"/>
        <end position="270"/>
    </location>
</feature>
<dbReference type="AlphaFoldDB" id="E8LIQ6"/>
<dbReference type="Gene3D" id="1.10.10.60">
    <property type="entry name" value="Homeodomain-like"/>
    <property type="match status" value="1"/>
</dbReference>
<dbReference type="PANTHER" id="PTHR43280">
    <property type="entry name" value="ARAC-FAMILY TRANSCRIPTIONAL REGULATOR"/>
    <property type="match status" value="1"/>
</dbReference>
<dbReference type="eggNOG" id="COG2207">
    <property type="taxonomic scope" value="Bacteria"/>
</dbReference>
<sequence length="274" mass="31568">MNMASKGITFIESPDKLDPVLNVGSILHILCLQGSLSFLFFNTHYNTAKFDYVILPDASLVSQITASSDFKGIIMLLDQKFVSSIAIRSNYGIIGHLSLLQNPVMRLDEHDFKNCRTDLLRLKEKTYKHDHLFYTEMLSSLLCAHILDLYDIHAKSRKISALSERKAVILKKFIDLLYAGSFINHRNLSFYAQKLFISEHYLSEICKEISCKPASYWIDLFTVKEIVRYLCQKHLTLSQIAEKLNFSSLSYFCRYFRAKTGLSPNAYRSSIYLL</sequence>
<dbReference type="STRING" id="762983.HMPREF9444_00576"/>
<proteinExistence type="predicted"/>
<dbReference type="InterPro" id="IPR020449">
    <property type="entry name" value="Tscrpt_reg_AraC-type_HTH"/>
</dbReference>
<dbReference type="InterPro" id="IPR009057">
    <property type="entry name" value="Homeodomain-like_sf"/>
</dbReference>
<dbReference type="PANTHER" id="PTHR43280:SF32">
    <property type="entry name" value="TRANSCRIPTIONAL REGULATORY PROTEIN"/>
    <property type="match status" value="1"/>
</dbReference>
<dbReference type="InterPro" id="IPR018060">
    <property type="entry name" value="HTH_AraC"/>
</dbReference>